<organism evidence="1 2">
    <name type="scientific">Arctium lappa</name>
    <name type="common">Greater burdock</name>
    <name type="synonym">Lappa major</name>
    <dbReference type="NCBI Taxonomy" id="4217"/>
    <lineage>
        <taxon>Eukaryota</taxon>
        <taxon>Viridiplantae</taxon>
        <taxon>Streptophyta</taxon>
        <taxon>Embryophyta</taxon>
        <taxon>Tracheophyta</taxon>
        <taxon>Spermatophyta</taxon>
        <taxon>Magnoliopsida</taxon>
        <taxon>eudicotyledons</taxon>
        <taxon>Gunneridae</taxon>
        <taxon>Pentapetalae</taxon>
        <taxon>asterids</taxon>
        <taxon>campanulids</taxon>
        <taxon>Asterales</taxon>
        <taxon>Asteraceae</taxon>
        <taxon>Carduoideae</taxon>
        <taxon>Cardueae</taxon>
        <taxon>Arctiinae</taxon>
        <taxon>Arctium</taxon>
    </lineage>
</organism>
<dbReference type="Proteomes" id="UP001055879">
    <property type="component" value="Linkage Group LG12"/>
</dbReference>
<keyword evidence="2" id="KW-1185">Reference proteome</keyword>
<accession>A0ACB8YGS4</accession>
<dbReference type="EMBL" id="CM042058">
    <property type="protein sequence ID" value="KAI3684643.1"/>
    <property type="molecule type" value="Genomic_DNA"/>
</dbReference>
<reference evidence="2" key="1">
    <citation type="journal article" date="2022" name="Mol. Ecol. Resour.">
        <title>The genomes of chicory, endive, great burdock and yacon provide insights into Asteraceae palaeo-polyploidization history and plant inulin production.</title>
        <authorList>
            <person name="Fan W."/>
            <person name="Wang S."/>
            <person name="Wang H."/>
            <person name="Wang A."/>
            <person name="Jiang F."/>
            <person name="Liu H."/>
            <person name="Zhao H."/>
            <person name="Xu D."/>
            <person name="Zhang Y."/>
        </authorList>
    </citation>
    <scope>NUCLEOTIDE SEQUENCE [LARGE SCALE GENOMIC DNA]</scope>
    <source>
        <strain evidence="2">cv. Niubang</strain>
    </source>
</reference>
<gene>
    <name evidence="1" type="ORF">L6452_33867</name>
</gene>
<sequence>MSPAPRRCRKQMSTREMLPPDSDLERRTASQHGSLKVEWGLVAAKEGSGRLWRAEEVAAVVQVVTDLEYYD</sequence>
<reference evidence="1 2" key="2">
    <citation type="journal article" date="2022" name="Mol. Ecol. Resour.">
        <title>The genomes of chicory, endive, great burdock and yacon provide insights into Asteraceae paleo-polyploidization history and plant inulin production.</title>
        <authorList>
            <person name="Fan W."/>
            <person name="Wang S."/>
            <person name="Wang H."/>
            <person name="Wang A."/>
            <person name="Jiang F."/>
            <person name="Liu H."/>
            <person name="Zhao H."/>
            <person name="Xu D."/>
            <person name="Zhang Y."/>
        </authorList>
    </citation>
    <scope>NUCLEOTIDE SEQUENCE [LARGE SCALE GENOMIC DNA]</scope>
    <source>
        <strain evidence="2">cv. Niubang</strain>
    </source>
</reference>
<protein>
    <submittedName>
        <fullName evidence="1">Uncharacterized protein</fullName>
    </submittedName>
</protein>
<evidence type="ECO:0000313" key="2">
    <source>
        <dbReference type="Proteomes" id="UP001055879"/>
    </source>
</evidence>
<comment type="caution">
    <text evidence="1">The sequence shown here is derived from an EMBL/GenBank/DDBJ whole genome shotgun (WGS) entry which is preliminary data.</text>
</comment>
<evidence type="ECO:0000313" key="1">
    <source>
        <dbReference type="EMBL" id="KAI3684643.1"/>
    </source>
</evidence>
<proteinExistence type="predicted"/>
<name>A0ACB8YGS4_ARCLA</name>